<evidence type="ECO:0000256" key="5">
    <source>
        <dbReference type="ARBA" id="ARBA00023003"/>
    </source>
</evidence>
<dbReference type="Proteomes" id="UP000225821">
    <property type="component" value="Segment"/>
</dbReference>
<keyword evidence="6" id="KW-1171">Viral genome ejection through host cell envelope</keyword>
<dbReference type="InterPro" id="IPR052042">
    <property type="entry name" value="Tail_sheath_structural"/>
</dbReference>
<comment type="similarity">
    <text evidence="1">Belongs to the myoviridae tail sheath protein family.</text>
</comment>
<keyword evidence="5" id="KW-1229">Viral tail sheath protein</keyword>
<gene>
    <name evidence="10" type="ORF">pf16_113</name>
</gene>
<evidence type="ECO:0000256" key="7">
    <source>
        <dbReference type="ARBA" id="ARBA00023296"/>
    </source>
</evidence>
<evidence type="ECO:0000256" key="6">
    <source>
        <dbReference type="ARBA" id="ARBA00023009"/>
    </source>
</evidence>
<evidence type="ECO:0000256" key="3">
    <source>
        <dbReference type="ARBA" id="ARBA00022732"/>
    </source>
</evidence>
<keyword evidence="5" id="KW-0946">Virion</keyword>
<organism evidence="10 11">
    <name type="scientific">Pseudomonas phage pf16</name>
    <dbReference type="NCBI Taxonomy" id="1815630"/>
    <lineage>
        <taxon>Viruses</taxon>
        <taxon>Duplodnaviria</taxon>
        <taxon>Heunggongvirae</taxon>
        <taxon>Uroviricota</taxon>
        <taxon>Caudoviricetes</taxon>
        <taxon>Chakrabartyvirus</taxon>
        <taxon>Chakrabartyvirus pf16</taxon>
    </lineage>
</organism>
<protein>
    <recommendedName>
        <fullName evidence="12">Tail sheath protein</fullName>
    </recommendedName>
</protein>
<evidence type="ECO:0000256" key="2">
    <source>
        <dbReference type="ARBA" id="ARBA00022595"/>
    </source>
</evidence>
<dbReference type="GO" id="GO:0098027">
    <property type="term" value="C:virus tail, sheath"/>
    <property type="evidence" value="ECO:0007669"/>
    <property type="project" value="UniProtKB-KW"/>
</dbReference>
<reference evidence="10 11" key="1">
    <citation type="submission" date="2016-03" db="EMBL/GenBank/DDBJ databases">
        <title>Characterisation of pf16 and phiPMW: Two novel phages infecting Pseudomonas putida PpG1.</title>
        <authorList>
            <person name="Magill D.J."/>
            <person name="Krylov V.N."/>
            <person name="Shaburova O.V."/>
            <person name="Allen C.C.R."/>
            <person name="McGrath J.W."/>
            <person name="Quinn J.P."/>
            <person name="Kulakov L.A."/>
        </authorList>
    </citation>
    <scope>NUCLEOTIDE SEQUENCE [LARGE SCALE GENOMIC DNA]</scope>
</reference>
<keyword evidence="4" id="KW-1242">Viral contractile tail ejection system</keyword>
<evidence type="ECO:0000259" key="8">
    <source>
        <dbReference type="Pfam" id="PF04984"/>
    </source>
</evidence>
<dbReference type="Pfam" id="PF04984">
    <property type="entry name" value="Phage_sheath_1"/>
    <property type="match status" value="1"/>
</dbReference>
<dbReference type="Pfam" id="PF17482">
    <property type="entry name" value="Phage_sheath_1C"/>
    <property type="match status" value="1"/>
</dbReference>
<feature type="domain" description="Tail sheath protein C-terminal" evidence="9">
    <location>
        <begin position="421"/>
        <end position="517"/>
    </location>
</feature>
<feature type="domain" description="Tail sheath protein subtilisin-like" evidence="8">
    <location>
        <begin position="270"/>
        <end position="417"/>
    </location>
</feature>
<evidence type="ECO:0000256" key="1">
    <source>
        <dbReference type="ARBA" id="ARBA00008005"/>
    </source>
</evidence>
<evidence type="ECO:0000313" key="11">
    <source>
        <dbReference type="Proteomes" id="UP000225821"/>
    </source>
</evidence>
<keyword evidence="2" id="KW-1162">Viral penetration into host cytoplasm</keyword>
<keyword evidence="11" id="KW-1185">Reference proteome</keyword>
<sequence>MANSPGVYPVEKDLTYNTQSVTSNATGYVGMFRWGPVDEIVEITTNEGELVQRFGQPDAATTQYFHAAANYLLYSVPLMTVRVVGTGSKNAMGDDAADGVSAPLIRNGDHYDELTLTGISFVGRYPGDLVNGVKVSIANSVGYATWAHKGQFEYAPQNATTFNMVVIDASGLISGTVGTILEKYELMTLTAGAKKTDGTTANLKEALRTQSKYILLGDAAKIVFTTGLFETTLELGVDDNDAENADFVSGWDLFANKDTVDIVRVFTAFNPLAAVVRAIDVMDSRLDAVAFNAPPLAAVYNTLDRTDNLIEYFGTTLNKPTSYAFNVDNWKMVNDKYNDKNIWIPCDSDAAGLHARVFVQNEPWFSPAGLNRGQLKNVIKLAWSSNQAQRDLLYPQSINSIVAFKGEGTVLFGDKTALMAPSAFSRINVRTLFIVMKKAITRSARYQLFELNDFITQALFRNSTDQYLGDIQARRGIYDRRVICDSSNNTPQVIDANEFVGDIYVKPARSINVIRLNFIAVATGVEFAEIEGA</sequence>
<keyword evidence="3" id="KW-1227">Viral tail protein</keyword>
<evidence type="ECO:0000256" key="4">
    <source>
        <dbReference type="ARBA" id="ARBA00022766"/>
    </source>
</evidence>
<proteinExistence type="inferred from homology"/>
<accession>A0A1S5R3X9</accession>
<evidence type="ECO:0008006" key="12">
    <source>
        <dbReference type="Google" id="ProtNLM"/>
    </source>
</evidence>
<evidence type="ECO:0000313" key="10">
    <source>
        <dbReference type="EMBL" id="AND75036.1"/>
    </source>
</evidence>
<keyword evidence="7" id="KW-1160">Virus entry into host cell</keyword>
<name>A0A1S5R3X9_9CAUD</name>
<dbReference type="InterPro" id="IPR020287">
    <property type="entry name" value="Tail_sheath_C"/>
</dbReference>
<dbReference type="GO" id="GO:0099000">
    <property type="term" value="P:symbiont genome ejection through host cell envelope, contractile tail mechanism"/>
    <property type="evidence" value="ECO:0007669"/>
    <property type="project" value="UniProtKB-KW"/>
</dbReference>
<dbReference type="OrthoDB" id="879at10239"/>
<dbReference type="PANTHER" id="PTHR35861">
    <property type="match status" value="1"/>
</dbReference>
<dbReference type="Gene3D" id="3.40.50.11780">
    <property type="match status" value="2"/>
</dbReference>
<dbReference type="EMBL" id="KU873925">
    <property type="protein sequence ID" value="AND75036.1"/>
    <property type="molecule type" value="Genomic_DNA"/>
</dbReference>
<dbReference type="PANTHER" id="PTHR35861:SF2">
    <property type="entry name" value="FELS-2 PROPHAGE PROTEIN"/>
    <property type="match status" value="1"/>
</dbReference>
<dbReference type="InterPro" id="IPR035089">
    <property type="entry name" value="Phage_sheath_subtilisin"/>
</dbReference>
<evidence type="ECO:0000259" key="9">
    <source>
        <dbReference type="Pfam" id="PF17482"/>
    </source>
</evidence>